<dbReference type="PROSITE" id="PS51257">
    <property type="entry name" value="PROKAR_LIPOPROTEIN"/>
    <property type="match status" value="1"/>
</dbReference>
<keyword evidence="2" id="KW-1185">Reference proteome</keyword>
<name>A0A2P8GB23_9BACT</name>
<dbReference type="RefSeq" id="WP_106594547.1">
    <property type="nucleotide sequence ID" value="NZ_PYAS01000003.1"/>
</dbReference>
<organism evidence="1 2">
    <name type="scientific">Dyadobacter jiangsuensis</name>
    <dbReference type="NCBI Taxonomy" id="1591085"/>
    <lineage>
        <taxon>Bacteria</taxon>
        <taxon>Pseudomonadati</taxon>
        <taxon>Bacteroidota</taxon>
        <taxon>Cytophagia</taxon>
        <taxon>Cytophagales</taxon>
        <taxon>Spirosomataceae</taxon>
        <taxon>Dyadobacter</taxon>
    </lineage>
</organism>
<comment type="caution">
    <text evidence="1">The sequence shown here is derived from an EMBL/GenBank/DDBJ whole genome shotgun (WGS) entry which is preliminary data.</text>
</comment>
<sequence>MKRTYIYQAGCWLLALLGLFGCEQVDLNKGVTSRQGLLNFSVSIPGQTIEYPATQAGPYAAGDTIFVRVPSTEEAPLDLAHLKPFASLGHNAVMHPALGSIMDFSKPVQVEVTDGGGVVSRHVIKVVPTLPKTVFSKSWFKTAEAMGIKRTNISGLAIVGEHLLVADFNGGNTGEDNGVRVFNKTTGELVKSIAPPTTFCMQVVADDANHFAINRYNVYSAGFMVYYYENIHSEPKLLLNYTAAMGCPVNLGRKVSVIGNLKSGKAYIYATTNGNNSIYYWELQDGVPASNEPTVIRYAAAEAWTFAHVQRKSLDPTSGHYFTYCNYNASDPNLTQGSRFVSFTNDMEVTPFAKQNHYYKVLGFDVFKLDGSEYTAMLTQGYYAWDATHVKVFETTDAGKFGQVPGAAGYSDFMLFESEAYGGTNYNRYGDIVADVRGNEIYFYATMATNAANTSGIMVYKMKYNKQ</sequence>
<evidence type="ECO:0000313" key="1">
    <source>
        <dbReference type="EMBL" id="PSL31170.1"/>
    </source>
</evidence>
<dbReference type="SUPFAM" id="SSF50998">
    <property type="entry name" value="Quinoprotein alcohol dehydrogenase-like"/>
    <property type="match status" value="1"/>
</dbReference>
<proteinExistence type="predicted"/>
<dbReference type="InterPro" id="IPR011047">
    <property type="entry name" value="Quinoprotein_ADH-like_sf"/>
</dbReference>
<reference evidence="1 2" key="1">
    <citation type="submission" date="2018-03" db="EMBL/GenBank/DDBJ databases">
        <title>Genomic Encyclopedia of Archaeal and Bacterial Type Strains, Phase II (KMG-II): from individual species to whole genera.</title>
        <authorList>
            <person name="Goeker M."/>
        </authorList>
    </citation>
    <scope>NUCLEOTIDE SEQUENCE [LARGE SCALE GENOMIC DNA]</scope>
    <source>
        <strain evidence="1 2">DSM 29057</strain>
    </source>
</reference>
<dbReference type="OrthoDB" id="1022664at2"/>
<evidence type="ECO:0000313" key="2">
    <source>
        <dbReference type="Proteomes" id="UP000241964"/>
    </source>
</evidence>
<gene>
    <name evidence="1" type="ORF">CLV60_10336</name>
</gene>
<dbReference type="EMBL" id="PYAS01000003">
    <property type="protein sequence ID" value="PSL31170.1"/>
    <property type="molecule type" value="Genomic_DNA"/>
</dbReference>
<dbReference type="Proteomes" id="UP000241964">
    <property type="component" value="Unassembled WGS sequence"/>
</dbReference>
<protein>
    <submittedName>
        <fullName evidence="1">Uncharacterized protein DUF5018</fullName>
    </submittedName>
</protein>
<dbReference type="AlphaFoldDB" id="A0A2P8GB23"/>
<accession>A0A2P8GB23</accession>